<dbReference type="EMBL" id="GL890827">
    <property type="protein sequence ID" value="EGJ34807.1"/>
    <property type="molecule type" value="Genomic_DNA"/>
</dbReference>
<gene>
    <name evidence="1" type="ORF">LYNGBM3L_12490</name>
</gene>
<dbReference type="RefSeq" id="WP_008179647.1">
    <property type="nucleotide sequence ID" value="NZ_GL890827.1"/>
</dbReference>
<dbReference type="HOGENOM" id="CLU_2423685_0_0_3"/>
<dbReference type="OrthoDB" id="9800565at2"/>
<accession>F4XKX5</accession>
<dbReference type="eggNOG" id="COG0639">
    <property type="taxonomic scope" value="Bacteria"/>
</dbReference>
<reference evidence="2" key="1">
    <citation type="journal article" date="2011" name="Proc. Natl. Acad. Sci. U.S.A.">
        <title>Genomic insights into the physiology and ecology of the marine filamentous cyanobacterium Lyngbya majuscula.</title>
        <authorList>
            <person name="Jones A.C."/>
            <person name="Monroe E.A."/>
            <person name="Podell S."/>
            <person name="Hess W.R."/>
            <person name="Klages S."/>
            <person name="Esquenazi E."/>
            <person name="Niessen S."/>
            <person name="Hoover H."/>
            <person name="Rothmann M."/>
            <person name="Lasken R.S."/>
            <person name="Yates J.R.III."/>
            <person name="Reinhardt R."/>
            <person name="Kube M."/>
            <person name="Burkart M.D."/>
            <person name="Allen E.E."/>
            <person name="Dorrestein P.C."/>
            <person name="Gerwick W.H."/>
            <person name="Gerwick L."/>
        </authorList>
    </citation>
    <scope>NUCLEOTIDE SEQUENCE [LARGE SCALE GENOMIC DNA]</scope>
    <source>
        <strain evidence="2">3L</strain>
    </source>
</reference>
<sequence>MLRQWSSQILNASLKGIFNVASVAEAHHRSANPTYVIYDSHTNQVILLVVEYHYQSTCARILEKGLPAIVAWRLARELEFAEKAEGYSYVC</sequence>
<name>F4XKX5_9CYAN</name>
<keyword evidence="2" id="KW-1185">Reference proteome</keyword>
<dbReference type="InterPro" id="IPR029052">
    <property type="entry name" value="Metallo-depent_PP-like"/>
</dbReference>
<evidence type="ECO:0000313" key="1">
    <source>
        <dbReference type="EMBL" id="EGJ34807.1"/>
    </source>
</evidence>
<organism evidence="1 2">
    <name type="scientific">Moorena producens 3L</name>
    <dbReference type="NCBI Taxonomy" id="489825"/>
    <lineage>
        <taxon>Bacteria</taxon>
        <taxon>Bacillati</taxon>
        <taxon>Cyanobacteriota</taxon>
        <taxon>Cyanophyceae</taxon>
        <taxon>Coleofasciculales</taxon>
        <taxon>Coleofasciculaceae</taxon>
        <taxon>Moorena</taxon>
    </lineage>
</organism>
<protein>
    <submittedName>
        <fullName evidence="1">Uncharacterized protein</fullName>
    </submittedName>
</protein>
<dbReference type="SUPFAM" id="SSF56300">
    <property type="entry name" value="Metallo-dependent phosphatases"/>
    <property type="match status" value="1"/>
</dbReference>
<proteinExistence type="predicted"/>
<dbReference type="Proteomes" id="UP000003959">
    <property type="component" value="Unassembled WGS sequence"/>
</dbReference>
<dbReference type="Gene3D" id="3.60.21.10">
    <property type="match status" value="1"/>
</dbReference>
<dbReference type="AlphaFoldDB" id="F4XKX5"/>
<evidence type="ECO:0000313" key="2">
    <source>
        <dbReference type="Proteomes" id="UP000003959"/>
    </source>
</evidence>